<proteinExistence type="predicted"/>
<organism evidence="1">
    <name type="scientific">Podoviridae sp. cttxo15</name>
    <dbReference type="NCBI Taxonomy" id="2826584"/>
    <lineage>
        <taxon>Viruses</taxon>
        <taxon>Duplodnaviria</taxon>
        <taxon>Heunggongvirae</taxon>
        <taxon>Uroviricota</taxon>
        <taxon>Caudoviricetes</taxon>
    </lineage>
</organism>
<accession>A0A8S5N203</accession>
<name>A0A8S5N203_9CAUD</name>
<dbReference type="EMBL" id="BK015041">
    <property type="protein sequence ID" value="DAD88460.1"/>
    <property type="molecule type" value="Genomic_DNA"/>
</dbReference>
<sequence length="32" mass="4008">MDTIPITRWILKYEKRFKLLFLNPIIKMQTKK</sequence>
<evidence type="ECO:0000313" key="1">
    <source>
        <dbReference type="EMBL" id="DAD88460.1"/>
    </source>
</evidence>
<protein>
    <submittedName>
        <fullName evidence="1">Uncharacterized protein</fullName>
    </submittedName>
</protein>
<reference evidence="1" key="1">
    <citation type="journal article" date="2021" name="Proc. Natl. Acad. Sci. U.S.A.">
        <title>A Catalog of Tens of Thousands of Viruses from Human Metagenomes Reveals Hidden Associations with Chronic Diseases.</title>
        <authorList>
            <person name="Tisza M.J."/>
            <person name="Buck C.B."/>
        </authorList>
    </citation>
    <scope>NUCLEOTIDE SEQUENCE</scope>
    <source>
        <strain evidence="1">Cttxo15</strain>
    </source>
</reference>